<dbReference type="PANTHER" id="PTHR35010">
    <property type="entry name" value="BLL4672 PROTEIN-RELATED"/>
    <property type="match status" value="1"/>
</dbReference>
<dbReference type="PANTHER" id="PTHR35010:SF2">
    <property type="entry name" value="BLL4672 PROTEIN"/>
    <property type="match status" value="1"/>
</dbReference>
<dbReference type="PROSITE" id="PS50943">
    <property type="entry name" value="HTH_CROC1"/>
    <property type="match status" value="1"/>
</dbReference>
<keyword evidence="3" id="KW-1185">Reference proteome</keyword>
<reference evidence="2 3" key="1">
    <citation type="submission" date="2022-06" db="EMBL/GenBank/DDBJ databases">
        <title>Draft genome sequence of type strain Streptomyces rubrisoli DSM 42083.</title>
        <authorList>
            <person name="Duangmal K."/>
            <person name="Klaysubun C."/>
        </authorList>
    </citation>
    <scope>NUCLEOTIDE SEQUENCE [LARGE SCALE GENOMIC DNA]</scope>
    <source>
        <strain evidence="2 3">DSM 42083</strain>
    </source>
</reference>
<gene>
    <name evidence="2" type="ORF">NON19_08385</name>
</gene>
<protein>
    <submittedName>
        <fullName evidence="2">Helix-turn-helix transcriptional regulator</fullName>
    </submittedName>
</protein>
<feature type="domain" description="HTH cro/C1-type" evidence="1">
    <location>
        <begin position="36"/>
        <end position="83"/>
    </location>
</feature>
<dbReference type="Pfam" id="PF13560">
    <property type="entry name" value="HTH_31"/>
    <property type="match status" value="1"/>
</dbReference>
<organism evidence="2 3">
    <name type="scientific">Streptantibioticus rubrisoli</name>
    <dbReference type="NCBI Taxonomy" id="1387313"/>
    <lineage>
        <taxon>Bacteria</taxon>
        <taxon>Bacillati</taxon>
        <taxon>Actinomycetota</taxon>
        <taxon>Actinomycetes</taxon>
        <taxon>Kitasatosporales</taxon>
        <taxon>Streptomycetaceae</taxon>
        <taxon>Streptantibioticus</taxon>
    </lineage>
</organism>
<dbReference type="SUPFAM" id="SSF47413">
    <property type="entry name" value="lambda repressor-like DNA-binding domains"/>
    <property type="match status" value="1"/>
</dbReference>
<dbReference type="RefSeq" id="WP_255926053.1">
    <property type="nucleotide sequence ID" value="NZ_JANFNH010000005.1"/>
</dbReference>
<sequence>MTEQTELGRFLRARREGVRPTDVGLPIGAGVRRTPGLRREELATLAGVSIDYYTRLERGKETRPSPAVVEALANALRLNDEERQYLRDLAAQAARRAPEPRPRASRTVRPSVKQLLETVRPSPAYVVSRTNDLLAANPGGMRLMPGMAEWPARQRNTIRYTFLHPVARDLWPDWEQKAKNCVAQLRAVAGSDPDAPDLAALVGELIVKSAEFNRLWERYEVRSIGDGAKTFRHPLVGTLTLVHEVVSLNKTDGQRMVVYMATPGTPDHDAMTLLDLGVPETASAEPTALNR</sequence>
<dbReference type="Proteomes" id="UP001206206">
    <property type="component" value="Unassembled WGS sequence"/>
</dbReference>
<comment type="caution">
    <text evidence="2">The sequence shown here is derived from an EMBL/GenBank/DDBJ whole genome shotgun (WGS) entry which is preliminary data.</text>
</comment>
<proteinExistence type="predicted"/>
<evidence type="ECO:0000313" key="3">
    <source>
        <dbReference type="Proteomes" id="UP001206206"/>
    </source>
</evidence>
<dbReference type="InterPro" id="IPR001387">
    <property type="entry name" value="Cro/C1-type_HTH"/>
</dbReference>
<accession>A0ABT1P9K7</accession>
<dbReference type="SMART" id="SM00530">
    <property type="entry name" value="HTH_XRE"/>
    <property type="match status" value="1"/>
</dbReference>
<dbReference type="Pfam" id="PF17765">
    <property type="entry name" value="MLTR_LBD"/>
    <property type="match status" value="1"/>
</dbReference>
<dbReference type="Gene3D" id="1.10.260.40">
    <property type="entry name" value="lambda repressor-like DNA-binding domains"/>
    <property type="match status" value="1"/>
</dbReference>
<evidence type="ECO:0000313" key="2">
    <source>
        <dbReference type="EMBL" id="MCQ4042049.1"/>
    </source>
</evidence>
<dbReference type="EMBL" id="JANFNH010000005">
    <property type="protein sequence ID" value="MCQ4042049.1"/>
    <property type="molecule type" value="Genomic_DNA"/>
</dbReference>
<dbReference type="InterPro" id="IPR010982">
    <property type="entry name" value="Lambda_DNA-bd_dom_sf"/>
</dbReference>
<dbReference type="CDD" id="cd00093">
    <property type="entry name" value="HTH_XRE"/>
    <property type="match status" value="1"/>
</dbReference>
<dbReference type="InterPro" id="IPR041413">
    <property type="entry name" value="MLTR_LBD"/>
</dbReference>
<name>A0ABT1P9K7_9ACTN</name>
<dbReference type="Gene3D" id="3.30.450.180">
    <property type="match status" value="1"/>
</dbReference>
<evidence type="ECO:0000259" key="1">
    <source>
        <dbReference type="PROSITE" id="PS50943"/>
    </source>
</evidence>